<evidence type="ECO:0000256" key="4">
    <source>
        <dbReference type="ARBA" id="ARBA00022723"/>
    </source>
</evidence>
<comment type="cofactor">
    <cofactor evidence="1 7">
        <name>heme</name>
        <dbReference type="ChEBI" id="CHEBI:30413"/>
    </cofactor>
</comment>
<sequence>MLWEIAIGIPRAWQATLLAVFVLLVWRLWTFTATHIFWPSRPKELPYYIPFLGHVYSFFFSSFELMERGLSYTYRSHEPLSIQLPGRKLYIITRPEDVSEVFNNKTHTLDHDSTLRETLLAFGVTLEGSKRAWRSRDTGDRPFPHDHTSDAPRTAAQPAQSLINWIRDSFRKHLMNPQTLYEMADLFRDSLLESFSSERLEQYIATGSSQNSIPVYTFLRHAMVEASVRSIFGQHLHEVDPECVQNMLAFNDHAWQIVMRYPTFFGLSSVSKPYNTMMRTMRAFVQRPLSDNDGANPLIKNVLRGMEVAELDTQSRAAVILMIFWAATSNEYNALFWIISHLMHDPALLEVVRRETDAAWSMNGSCLDTKHLKKGCPTLNAVFHEILRHKNAAGTMRLVKSTTLIGGKTLKPGNLAYVPFRQLHNNEAVWGPACNDFDHTRFLDKNKAMMRNPAFRPFGGGQTHCTGRTLAKLEVFSAVAILLRRFEVKLAQTSDGSFPSLPALDTQTISLGINGPVRGSDLLIEISNK</sequence>
<evidence type="ECO:0000256" key="2">
    <source>
        <dbReference type="ARBA" id="ARBA00010617"/>
    </source>
</evidence>
<feature type="region of interest" description="Disordered" evidence="8">
    <location>
        <begin position="133"/>
        <end position="154"/>
    </location>
</feature>
<gene>
    <name evidence="10" type="ORF">BD289DRAFT_426194</name>
</gene>
<dbReference type="PRINTS" id="PR00465">
    <property type="entry name" value="EP450IV"/>
</dbReference>
<keyword evidence="9" id="KW-1133">Transmembrane helix</keyword>
<dbReference type="GO" id="GO:0020037">
    <property type="term" value="F:heme binding"/>
    <property type="evidence" value="ECO:0007669"/>
    <property type="project" value="InterPro"/>
</dbReference>
<dbReference type="AlphaFoldDB" id="A0A2T3AGL9"/>
<keyword evidence="6" id="KW-0560">Oxidoreductase</keyword>
<dbReference type="Pfam" id="PF00067">
    <property type="entry name" value="p450"/>
    <property type="match status" value="1"/>
</dbReference>
<protein>
    <submittedName>
        <fullName evidence="10">Cytochrome P450</fullName>
    </submittedName>
</protein>
<keyword evidence="9" id="KW-0472">Membrane</keyword>
<evidence type="ECO:0000313" key="10">
    <source>
        <dbReference type="EMBL" id="PSR97369.1"/>
    </source>
</evidence>
<keyword evidence="6" id="KW-0503">Monooxygenase</keyword>
<dbReference type="SUPFAM" id="SSF48264">
    <property type="entry name" value="Cytochrome P450"/>
    <property type="match status" value="1"/>
</dbReference>
<evidence type="ECO:0000256" key="3">
    <source>
        <dbReference type="ARBA" id="ARBA00022617"/>
    </source>
</evidence>
<evidence type="ECO:0000256" key="7">
    <source>
        <dbReference type="PIRSR" id="PIRSR602403-1"/>
    </source>
</evidence>
<dbReference type="InterPro" id="IPR036396">
    <property type="entry name" value="Cyt_P450_sf"/>
</dbReference>
<dbReference type="EMBL" id="KZ678392">
    <property type="protein sequence ID" value="PSR97369.1"/>
    <property type="molecule type" value="Genomic_DNA"/>
</dbReference>
<keyword evidence="9" id="KW-0812">Transmembrane</keyword>
<keyword evidence="4 7" id="KW-0479">Metal-binding</keyword>
<feature type="compositionally biased region" description="Basic and acidic residues" evidence="8">
    <location>
        <begin position="133"/>
        <end position="150"/>
    </location>
</feature>
<accession>A0A2T3AGL9</accession>
<dbReference type="Gene3D" id="1.10.630.10">
    <property type="entry name" value="Cytochrome P450"/>
    <property type="match status" value="1"/>
</dbReference>
<dbReference type="PANTHER" id="PTHR24304">
    <property type="entry name" value="CYTOCHROME P450 FAMILY 7"/>
    <property type="match status" value="1"/>
</dbReference>
<dbReference type="GO" id="GO:0005506">
    <property type="term" value="F:iron ion binding"/>
    <property type="evidence" value="ECO:0007669"/>
    <property type="project" value="InterPro"/>
</dbReference>
<dbReference type="Proteomes" id="UP000241462">
    <property type="component" value="Unassembled WGS sequence"/>
</dbReference>
<comment type="similarity">
    <text evidence="2">Belongs to the cytochrome P450 family.</text>
</comment>
<evidence type="ECO:0000256" key="6">
    <source>
        <dbReference type="ARBA" id="ARBA00023033"/>
    </source>
</evidence>
<dbReference type="GO" id="GO:0008395">
    <property type="term" value="F:steroid hydroxylase activity"/>
    <property type="evidence" value="ECO:0007669"/>
    <property type="project" value="TreeGrafter"/>
</dbReference>
<evidence type="ECO:0000256" key="9">
    <source>
        <dbReference type="SAM" id="Phobius"/>
    </source>
</evidence>
<evidence type="ECO:0000256" key="1">
    <source>
        <dbReference type="ARBA" id="ARBA00001971"/>
    </source>
</evidence>
<dbReference type="GO" id="GO:0016705">
    <property type="term" value="F:oxidoreductase activity, acting on paired donors, with incorporation or reduction of molecular oxygen"/>
    <property type="evidence" value="ECO:0007669"/>
    <property type="project" value="InterPro"/>
</dbReference>
<dbReference type="PANTHER" id="PTHR24304:SF2">
    <property type="entry name" value="24-HYDROXYCHOLESTEROL 7-ALPHA-HYDROXYLASE"/>
    <property type="match status" value="1"/>
</dbReference>
<dbReference type="InterPro" id="IPR050529">
    <property type="entry name" value="CYP450_sterol_14alpha_dmase"/>
</dbReference>
<keyword evidence="5 7" id="KW-0408">Iron</keyword>
<name>A0A2T3AGL9_9PEZI</name>
<dbReference type="InParanoid" id="A0A2T3AGL9"/>
<evidence type="ECO:0000256" key="8">
    <source>
        <dbReference type="SAM" id="MobiDB-lite"/>
    </source>
</evidence>
<feature type="transmembrane region" description="Helical" evidence="9">
    <location>
        <begin position="12"/>
        <end position="29"/>
    </location>
</feature>
<dbReference type="CDD" id="cd11040">
    <property type="entry name" value="CYP7_CYP8-like"/>
    <property type="match status" value="1"/>
</dbReference>
<proteinExistence type="inferred from homology"/>
<keyword evidence="11" id="KW-1185">Reference proteome</keyword>
<dbReference type="InterPro" id="IPR001128">
    <property type="entry name" value="Cyt_P450"/>
</dbReference>
<dbReference type="STRING" id="2025994.A0A2T3AGL9"/>
<dbReference type="OrthoDB" id="1470350at2759"/>
<evidence type="ECO:0000256" key="5">
    <source>
        <dbReference type="ARBA" id="ARBA00023004"/>
    </source>
</evidence>
<organism evidence="10 11">
    <name type="scientific">Coniella lustricola</name>
    <dbReference type="NCBI Taxonomy" id="2025994"/>
    <lineage>
        <taxon>Eukaryota</taxon>
        <taxon>Fungi</taxon>
        <taxon>Dikarya</taxon>
        <taxon>Ascomycota</taxon>
        <taxon>Pezizomycotina</taxon>
        <taxon>Sordariomycetes</taxon>
        <taxon>Sordariomycetidae</taxon>
        <taxon>Diaporthales</taxon>
        <taxon>Schizoparmaceae</taxon>
        <taxon>Coniella</taxon>
    </lineage>
</organism>
<dbReference type="InterPro" id="IPR002403">
    <property type="entry name" value="Cyt_P450_E_grp-IV"/>
</dbReference>
<keyword evidence="3 7" id="KW-0349">Heme</keyword>
<reference evidence="10 11" key="1">
    <citation type="journal article" date="2018" name="Mycol. Prog.">
        <title>Coniella lustricola, a new species from submerged detritus.</title>
        <authorList>
            <person name="Raudabaugh D.B."/>
            <person name="Iturriaga T."/>
            <person name="Carver A."/>
            <person name="Mondo S."/>
            <person name="Pangilinan J."/>
            <person name="Lipzen A."/>
            <person name="He G."/>
            <person name="Amirebrahimi M."/>
            <person name="Grigoriev I.V."/>
            <person name="Miller A.N."/>
        </authorList>
    </citation>
    <scope>NUCLEOTIDE SEQUENCE [LARGE SCALE GENOMIC DNA]</scope>
    <source>
        <strain evidence="10 11">B22-T-1</strain>
    </source>
</reference>
<evidence type="ECO:0000313" key="11">
    <source>
        <dbReference type="Proteomes" id="UP000241462"/>
    </source>
</evidence>
<feature type="binding site" description="axial binding residue" evidence="7">
    <location>
        <position position="465"/>
    </location>
    <ligand>
        <name>heme</name>
        <dbReference type="ChEBI" id="CHEBI:30413"/>
    </ligand>
    <ligandPart>
        <name>Fe</name>
        <dbReference type="ChEBI" id="CHEBI:18248"/>
    </ligandPart>
</feature>